<accession>A2I7J2</accession>
<dbReference type="CDD" id="cd00037">
    <property type="entry name" value="CLECT"/>
    <property type="match status" value="1"/>
</dbReference>
<evidence type="ECO:0000313" key="2">
    <source>
        <dbReference type="EMBL" id="ABM65757.1"/>
    </source>
</evidence>
<keyword evidence="1" id="KW-0732">Signal</keyword>
<reference evidence="2" key="1">
    <citation type="journal article" date="2008" name="BMC Genomics">
        <title>Differential expression profiling of components associated with exoskeletal hardening in crustaceans.</title>
        <authorList>
            <person name="Kuballa A.V."/>
            <person name="Elizur A."/>
        </authorList>
    </citation>
    <scope>NUCLEOTIDE SEQUENCE</scope>
</reference>
<gene>
    <name evidence="2" type="primary">CTLR</name>
</gene>
<proteinExistence type="evidence at transcript level"/>
<feature type="signal peptide" evidence="1">
    <location>
        <begin position="1"/>
        <end position="18"/>
    </location>
</feature>
<keyword evidence="2" id="KW-0675">Receptor</keyword>
<dbReference type="AlphaFoldDB" id="A2I7J2"/>
<dbReference type="GO" id="GO:0030246">
    <property type="term" value="F:carbohydrate binding"/>
    <property type="evidence" value="ECO:0007669"/>
    <property type="project" value="UniProtKB-KW"/>
</dbReference>
<organism evidence="2">
    <name type="scientific">Portunus pelagicus</name>
    <name type="common">Blue swimmer crab</name>
    <dbReference type="NCBI Taxonomy" id="80836"/>
    <lineage>
        <taxon>Eukaryota</taxon>
        <taxon>Metazoa</taxon>
        <taxon>Ecdysozoa</taxon>
        <taxon>Arthropoda</taxon>
        <taxon>Crustacea</taxon>
        <taxon>Multicrustacea</taxon>
        <taxon>Malacostraca</taxon>
        <taxon>Eumalacostraca</taxon>
        <taxon>Eucarida</taxon>
        <taxon>Decapoda</taxon>
        <taxon>Pleocyemata</taxon>
        <taxon>Brachyura</taxon>
        <taxon>Eubrachyura</taxon>
        <taxon>Portunoidea</taxon>
        <taxon>Portunidae</taxon>
        <taxon>Portuninae</taxon>
        <taxon>Portunus</taxon>
    </lineage>
</organism>
<dbReference type="EMBL" id="EF120992">
    <property type="protein sequence ID" value="ABM65757.1"/>
    <property type="molecule type" value="mRNA"/>
</dbReference>
<protein>
    <submittedName>
        <fullName evidence="2">C-type lectin receptor</fullName>
    </submittedName>
</protein>
<dbReference type="InterPro" id="IPR016187">
    <property type="entry name" value="CTDL_fold"/>
</dbReference>
<feature type="chain" id="PRO_5002644294" evidence="1">
    <location>
        <begin position="19"/>
        <end position="175"/>
    </location>
</feature>
<dbReference type="InterPro" id="IPR016186">
    <property type="entry name" value="C-type_lectin-like/link_sf"/>
</dbReference>
<name>A2I7J2_PORPE</name>
<dbReference type="SUPFAM" id="SSF56436">
    <property type="entry name" value="C-type lectin-like"/>
    <property type="match status" value="1"/>
</dbReference>
<keyword evidence="2" id="KW-0430">Lectin</keyword>
<evidence type="ECO:0000256" key="1">
    <source>
        <dbReference type="SAM" id="SignalP"/>
    </source>
</evidence>
<dbReference type="Gene3D" id="3.10.100.10">
    <property type="entry name" value="Mannose-Binding Protein A, subunit A"/>
    <property type="match status" value="1"/>
</dbReference>
<sequence>MSVLQQIIIASLAAFVAAACPPNFFESEGLCFNVIDKPGEDMTWEECRGLCEKEAEGEWKADLAVFDNAEELEEFSITWLEISNEYSDHPYMWIGVRKMDGHWVTLDATHITEQNLMWHVGFPHESGAHAFLEDVTETTGINSYGRLYMSSTVVGEHEHNSRCLCEANISKPRRQ</sequence>